<comment type="caution">
    <text evidence="3">The sequence shown here is derived from an EMBL/GenBank/DDBJ whole genome shotgun (WGS) entry which is preliminary data.</text>
</comment>
<sequence>MKTPLFQHRNRERNADTRRVYALYEIAHTAVDFAAALCFLVGSVLFFWNSLETPAIWLFVIGSAFFFLKPAIRLAREIQLWRMGRLDRLAERLKDE</sequence>
<dbReference type="EMBL" id="SLXL01000009">
    <property type="protein sequence ID" value="TCP21824.1"/>
    <property type="molecule type" value="Genomic_DNA"/>
</dbReference>
<accession>A0A4R2NKW3</accession>
<organism evidence="3 4">
    <name type="scientific">Rhodovulum adriaticum</name>
    <name type="common">Rhodopseudomonas adriatica</name>
    <dbReference type="NCBI Taxonomy" id="35804"/>
    <lineage>
        <taxon>Bacteria</taxon>
        <taxon>Pseudomonadati</taxon>
        <taxon>Pseudomonadota</taxon>
        <taxon>Alphaproteobacteria</taxon>
        <taxon>Rhodobacterales</taxon>
        <taxon>Paracoccaceae</taxon>
        <taxon>Rhodovulum</taxon>
    </lineage>
</organism>
<dbReference type="Proteomes" id="UP000295733">
    <property type="component" value="Unassembled WGS sequence"/>
</dbReference>
<proteinExistence type="predicted"/>
<feature type="transmembrane region" description="Helical" evidence="1">
    <location>
        <begin position="21"/>
        <end position="48"/>
    </location>
</feature>
<dbReference type="Pfam" id="PF14145">
    <property type="entry name" value="YrhK"/>
    <property type="match status" value="1"/>
</dbReference>
<keyword evidence="1" id="KW-0812">Transmembrane</keyword>
<evidence type="ECO:0000313" key="4">
    <source>
        <dbReference type="Proteomes" id="UP000295733"/>
    </source>
</evidence>
<feature type="domain" description="YrhK" evidence="2">
    <location>
        <begin position="23"/>
        <end position="78"/>
    </location>
</feature>
<keyword evidence="4" id="KW-1185">Reference proteome</keyword>
<dbReference type="AlphaFoldDB" id="A0A4R2NKW3"/>
<name>A0A4R2NKW3_RHOAD</name>
<keyword evidence="1" id="KW-0472">Membrane</keyword>
<dbReference type="RefSeq" id="WP_132604335.1">
    <property type="nucleotide sequence ID" value="NZ_NRRP01000012.1"/>
</dbReference>
<keyword evidence="1" id="KW-1133">Transmembrane helix</keyword>
<reference evidence="3 4" key="1">
    <citation type="submission" date="2019-03" db="EMBL/GenBank/DDBJ databases">
        <title>Genomic Encyclopedia of Type Strains, Phase IV (KMG-IV): sequencing the most valuable type-strain genomes for metagenomic binning, comparative biology and taxonomic classification.</title>
        <authorList>
            <person name="Goeker M."/>
        </authorList>
    </citation>
    <scope>NUCLEOTIDE SEQUENCE [LARGE SCALE GENOMIC DNA]</scope>
    <source>
        <strain evidence="3 4">DSM 2781</strain>
    </source>
</reference>
<evidence type="ECO:0000256" key="1">
    <source>
        <dbReference type="SAM" id="Phobius"/>
    </source>
</evidence>
<evidence type="ECO:0000259" key="2">
    <source>
        <dbReference type="Pfam" id="PF14145"/>
    </source>
</evidence>
<dbReference type="OrthoDB" id="5862062at2"/>
<evidence type="ECO:0000313" key="3">
    <source>
        <dbReference type="EMBL" id="TCP21824.1"/>
    </source>
</evidence>
<dbReference type="InterPro" id="IPR025424">
    <property type="entry name" value="YrhK_domain"/>
</dbReference>
<protein>
    <submittedName>
        <fullName evidence="3">YrhK-like protein</fullName>
    </submittedName>
</protein>
<gene>
    <name evidence="3" type="ORF">EV656_10976</name>
</gene>
<feature type="transmembrane region" description="Helical" evidence="1">
    <location>
        <begin position="54"/>
        <end position="75"/>
    </location>
</feature>